<dbReference type="PANTHER" id="PTHR40051">
    <property type="entry name" value="IG HYPOTHETICAL 15966"/>
    <property type="match status" value="1"/>
</dbReference>
<dbReference type="PANTHER" id="PTHR40051:SF1">
    <property type="entry name" value="YOLD-LIKE FAMILY PROTEIN"/>
    <property type="match status" value="1"/>
</dbReference>
<organism evidence="1 2">
    <name type="scientific">Cytobacillus gottheilii</name>
    <dbReference type="NCBI Taxonomy" id="859144"/>
    <lineage>
        <taxon>Bacteria</taxon>
        <taxon>Bacillati</taxon>
        <taxon>Bacillota</taxon>
        <taxon>Bacilli</taxon>
        <taxon>Bacillales</taxon>
        <taxon>Bacillaceae</taxon>
        <taxon>Cytobacillus</taxon>
    </lineage>
</organism>
<gene>
    <name evidence="1" type="ORF">J1899_08205</name>
</gene>
<dbReference type="Proteomes" id="UP000679247">
    <property type="component" value="Chromosome"/>
</dbReference>
<keyword evidence="2" id="KW-1185">Reference proteome</keyword>
<name>A0ABX8FG54_9BACI</name>
<dbReference type="Pfam" id="PF08863">
    <property type="entry name" value="YolD"/>
    <property type="match status" value="1"/>
</dbReference>
<protein>
    <submittedName>
        <fullName evidence="1">YolD-like family protein</fullName>
    </submittedName>
</protein>
<dbReference type="InterPro" id="IPR014962">
    <property type="entry name" value="YolD"/>
</dbReference>
<proteinExistence type="predicted"/>
<dbReference type="EMBL" id="CP071709">
    <property type="protein sequence ID" value="QVY63011.1"/>
    <property type="molecule type" value="Genomic_DNA"/>
</dbReference>
<accession>A0ABX8FG54</accession>
<evidence type="ECO:0000313" key="1">
    <source>
        <dbReference type="EMBL" id="QVY63011.1"/>
    </source>
</evidence>
<reference evidence="1 2" key="1">
    <citation type="submission" date="2021-03" db="EMBL/GenBank/DDBJ databases">
        <title>The first data on the complete genome of the tetrodotoxin-producing bacterium.</title>
        <authorList>
            <person name="Melnikova D.I."/>
            <person name="Nijland R."/>
            <person name="Magarlamov T.Y."/>
        </authorList>
    </citation>
    <scope>NUCLEOTIDE SEQUENCE [LARGE SCALE GENOMIC DNA]</scope>
    <source>
        <strain evidence="1 2">1839</strain>
    </source>
</reference>
<sequence length="115" mass="13324">MDIRYNRDRGLIKWQGFFMTEHVGALKQLDAEMRKVDRPLIDEFQRNEFDERIAYAMEYNLAVKLAVWDGGHIIEESGRVHYVDQVRQQLRLKSEAGDGVARVDMANVVGVEVAE</sequence>
<dbReference type="RefSeq" id="WP_214478375.1">
    <property type="nucleotide sequence ID" value="NZ_CP071709.1"/>
</dbReference>
<evidence type="ECO:0000313" key="2">
    <source>
        <dbReference type="Proteomes" id="UP000679247"/>
    </source>
</evidence>